<dbReference type="Proteomes" id="UP000278475">
    <property type="component" value="Unassembled WGS sequence"/>
</dbReference>
<dbReference type="EMBL" id="QMQV01000244">
    <property type="protein sequence ID" value="RLE45589.1"/>
    <property type="molecule type" value="Genomic_DNA"/>
</dbReference>
<reference evidence="2 3" key="1">
    <citation type="submission" date="2018-06" db="EMBL/GenBank/DDBJ databases">
        <title>Extensive metabolic versatility and redundancy in microbially diverse, dynamic hydrothermal sediments.</title>
        <authorList>
            <person name="Dombrowski N."/>
            <person name="Teske A."/>
            <person name="Baker B.J."/>
        </authorList>
    </citation>
    <scope>NUCLEOTIDE SEQUENCE [LARGE SCALE GENOMIC DNA]</scope>
    <source>
        <strain evidence="2">B66_G16</strain>
    </source>
</reference>
<proteinExistence type="predicted"/>
<keyword evidence="1" id="KW-0472">Membrane</keyword>
<evidence type="ECO:0000256" key="1">
    <source>
        <dbReference type="SAM" id="Phobius"/>
    </source>
</evidence>
<keyword evidence="1" id="KW-0812">Transmembrane</keyword>
<organism evidence="2 3">
    <name type="scientific">Thermoproteota archaeon</name>
    <dbReference type="NCBI Taxonomy" id="2056631"/>
    <lineage>
        <taxon>Archaea</taxon>
        <taxon>Thermoproteota</taxon>
    </lineage>
</organism>
<name>A0A497EJL8_9CREN</name>
<evidence type="ECO:0000313" key="2">
    <source>
        <dbReference type="EMBL" id="RLE45589.1"/>
    </source>
</evidence>
<keyword evidence="1" id="KW-1133">Transmembrane helix</keyword>
<feature type="transmembrane region" description="Helical" evidence="1">
    <location>
        <begin position="6"/>
        <end position="27"/>
    </location>
</feature>
<comment type="caution">
    <text evidence="2">The sequence shown here is derived from an EMBL/GenBank/DDBJ whole genome shotgun (WGS) entry which is preliminary data.</text>
</comment>
<accession>A0A497EJL8</accession>
<gene>
    <name evidence="2" type="ORF">DRJ31_11055</name>
</gene>
<sequence>MKGQIIILSSILVSLAILFYSSTYLIIPTSRITVSKGDLGELASILLLEQAVIYASNYSYSTGNYSYFEDSVINYLKNCSNNPFICGVDAGGIVVECNFSSTVNLGSNTRMVANVFSVNHSWLKYSIILEVEARSNSTGTAYGALVIRVNGTKIFNDYIASVHFTKVSVKESSSNTVIPTVYYYDSVYGFTVIVPYLDSPQNVSVVIEDVKGLKLWFKVIC</sequence>
<protein>
    <submittedName>
        <fullName evidence="2">Uncharacterized protein</fullName>
    </submittedName>
</protein>
<dbReference type="AlphaFoldDB" id="A0A497EJL8"/>
<evidence type="ECO:0000313" key="3">
    <source>
        <dbReference type="Proteomes" id="UP000278475"/>
    </source>
</evidence>